<dbReference type="InterPro" id="IPR020892">
    <property type="entry name" value="Cyclophilin-type_PPIase_CS"/>
</dbReference>
<evidence type="ECO:0000313" key="7">
    <source>
        <dbReference type="EMBL" id="GIU45814.1"/>
    </source>
</evidence>
<dbReference type="EMBL" id="BPFB01000014">
    <property type="protein sequence ID" value="GIU45814.1"/>
    <property type="molecule type" value="Genomic_DNA"/>
</dbReference>
<evidence type="ECO:0000256" key="4">
    <source>
        <dbReference type="ARBA" id="ARBA00023235"/>
    </source>
</evidence>
<dbReference type="PROSITE" id="PS50072">
    <property type="entry name" value="CSA_PPIASE_2"/>
    <property type="match status" value="1"/>
</dbReference>
<keyword evidence="3 5" id="KW-0697">Rotamase</keyword>
<sequence>MIILTTNLGDIEIELDMQRAPISSKNFLKYCQEGFFEGTIFHRVIKGFMIQGGGFSVDMQEKSTRAAIVNEANRGLSNVKGTIAMARTDAPHSATAEFFINLADNTFLDHVATTNVGWGYAVFGRVNAGMNVVNQIAQQKTQSQGEYDDVPVKPIVIERVTIMNP</sequence>
<evidence type="ECO:0000256" key="5">
    <source>
        <dbReference type="RuleBase" id="RU363019"/>
    </source>
</evidence>
<dbReference type="Gene3D" id="2.40.100.10">
    <property type="entry name" value="Cyclophilin-like"/>
    <property type="match status" value="1"/>
</dbReference>
<proteinExistence type="inferred from homology"/>
<keyword evidence="8" id="KW-1185">Reference proteome</keyword>
<evidence type="ECO:0000259" key="6">
    <source>
        <dbReference type="PROSITE" id="PS50072"/>
    </source>
</evidence>
<evidence type="ECO:0000313" key="8">
    <source>
        <dbReference type="Proteomes" id="UP000761574"/>
    </source>
</evidence>
<dbReference type="PANTHER" id="PTHR43246">
    <property type="entry name" value="PEPTIDYL-PROLYL CIS-TRANS ISOMERASE CYP38, CHLOROPLASTIC"/>
    <property type="match status" value="1"/>
</dbReference>
<gene>
    <name evidence="7" type="ORF">TUM4630_14790</name>
</gene>
<keyword evidence="4 5" id="KW-0413">Isomerase</keyword>
<dbReference type="InterPro" id="IPR044665">
    <property type="entry name" value="E_coli_cyclophilin_A-like"/>
</dbReference>
<feature type="domain" description="PPIase cyclophilin-type" evidence="6">
    <location>
        <begin position="1"/>
        <end position="162"/>
    </location>
</feature>
<dbReference type="RefSeq" id="WP_119978155.1">
    <property type="nucleotide sequence ID" value="NZ_BPFB01000014.1"/>
</dbReference>
<dbReference type="EC" id="5.2.1.8" evidence="5"/>
<comment type="similarity">
    <text evidence="2 5">Belongs to the cyclophilin-type PPIase family.</text>
</comment>
<dbReference type="GO" id="GO:0016853">
    <property type="term" value="F:isomerase activity"/>
    <property type="evidence" value="ECO:0007669"/>
    <property type="project" value="UniProtKB-KW"/>
</dbReference>
<organism evidence="7 8">
    <name type="scientific">Shewanella algidipiscicola</name>
    <dbReference type="NCBI Taxonomy" id="614070"/>
    <lineage>
        <taxon>Bacteria</taxon>
        <taxon>Pseudomonadati</taxon>
        <taxon>Pseudomonadota</taxon>
        <taxon>Gammaproteobacteria</taxon>
        <taxon>Alteromonadales</taxon>
        <taxon>Shewanellaceae</taxon>
        <taxon>Shewanella</taxon>
    </lineage>
</organism>
<dbReference type="PROSITE" id="PS00170">
    <property type="entry name" value="CSA_PPIASE_1"/>
    <property type="match status" value="1"/>
</dbReference>
<name>A0ABQ4PE68_9GAMM</name>
<dbReference type="CDD" id="cd01920">
    <property type="entry name" value="cyclophilin_EcCYP_like"/>
    <property type="match status" value="1"/>
</dbReference>
<comment type="caution">
    <text evidence="7">The sequence shown here is derived from an EMBL/GenBank/DDBJ whole genome shotgun (WGS) entry which is preliminary data.</text>
</comment>
<dbReference type="PIRSF" id="PIRSF001467">
    <property type="entry name" value="Peptidylpro_ismrse"/>
    <property type="match status" value="1"/>
</dbReference>
<dbReference type="Pfam" id="PF00160">
    <property type="entry name" value="Pro_isomerase"/>
    <property type="match status" value="1"/>
</dbReference>
<evidence type="ECO:0000256" key="3">
    <source>
        <dbReference type="ARBA" id="ARBA00023110"/>
    </source>
</evidence>
<reference evidence="7 8" key="1">
    <citation type="submission" date="2021-05" db="EMBL/GenBank/DDBJ databases">
        <title>Molecular characterization for Shewanella algae harboring chromosomal blaOXA-55-like strains isolated from clinical and environment sample.</title>
        <authorList>
            <person name="Ohama Y."/>
            <person name="Aoki K."/>
            <person name="Harada S."/>
            <person name="Moriya K."/>
            <person name="Ishii Y."/>
            <person name="Tateda K."/>
        </authorList>
    </citation>
    <scope>NUCLEOTIDE SEQUENCE [LARGE SCALE GENOMIC DNA]</scope>
    <source>
        <strain evidence="7 8">LMG 23746</strain>
    </source>
</reference>
<dbReference type="PRINTS" id="PR00153">
    <property type="entry name" value="CSAPPISMRASE"/>
</dbReference>
<evidence type="ECO:0000256" key="2">
    <source>
        <dbReference type="ARBA" id="ARBA00007365"/>
    </source>
</evidence>
<dbReference type="Proteomes" id="UP000761574">
    <property type="component" value="Unassembled WGS sequence"/>
</dbReference>
<comment type="catalytic activity">
    <reaction evidence="5">
        <text>[protein]-peptidylproline (omega=180) = [protein]-peptidylproline (omega=0)</text>
        <dbReference type="Rhea" id="RHEA:16237"/>
        <dbReference type="Rhea" id="RHEA-COMP:10747"/>
        <dbReference type="Rhea" id="RHEA-COMP:10748"/>
        <dbReference type="ChEBI" id="CHEBI:83833"/>
        <dbReference type="ChEBI" id="CHEBI:83834"/>
        <dbReference type="EC" id="5.2.1.8"/>
    </reaction>
</comment>
<dbReference type="InterPro" id="IPR002130">
    <property type="entry name" value="Cyclophilin-type_PPIase_dom"/>
</dbReference>
<accession>A0ABQ4PE68</accession>
<dbReference type="SUPFAM" id="SSF50891">
    <property type="entry name" value="Cyclophilin-like"/>
    <property type="match status" value="1"/>
</dbReference>
<comment type="function">
    <text evidence="1 5">PPIases accelerate the folding of proteins. It catalyzes the cis-trans isomerization of proline imidic peptide bonds in oligopeptides.</text>
</comment>
<evidence type="ECO:0000256" key="1">
    <source>
        <dbReference type="ARBA" id="ARBA00002388"/>
    </source>
</evidence>
<protein>
    <recommendedName>
        <fullName evidence="5">Peptidyl-prolyl cis-trans isomerase</fullName>
        <shortName evidence="5">PPIase</shortName>
        <ecNumber evidence="5">5.2.1.8</ecNumber>
    </recommendedName>
</protein>
<dbReference type="InterPro" id="IPR029000">
    <property type="entry name" value="Cyclophilin-like_dom_sf"/>
</dbReference>
<dbReference type="InterPro" id="IPR024936">
    <property type="entry name" value="Cyclophilin-type_PPIase"/>
</dbReference>